<dbReference type="STRING" id="1791.GCA_001049355_05131"/>
<dbReference type="AlphaFoldDB" id="A0A3S4VHZ2"/>
<proteinExistence type="predicted"/>
<evidence type="ECO:0000256" key="1">
    <source>
        <dbReference type="SAM" id="SignalP"/>
    </source>
</evidence>
<dbReference type="Proteomes" id="UP000279306">
    <property type="component" value="Chromosome"/>
</dbReference>
<keyword evidence="1" id="KW-0732">Signal</keyword>
<evidence type="ECO:0000313" key="3">
    <source>
        <dbReference type="Proteomes" id="UP000279306"/>
    </source>
</evidence>
<name>A0A3S4VHZ2_MYCAU</name>
<keyword evidence="3" id="KW-1185">Reference proteome</keyword>
<reference evidence="2 3" key="1">
    <citation type="submission" date="2018-12" db="EMBL/GenBank/DDBJ databases">
        <authorList>
            <consortium name="Pathogen Informatics"/>
        </authorList>
    </citation>
    <scope>NUCLEOTIDE SEQUENCE [LARGE SCALE GENOMIC DNA]</scope>
    <source>
        <strain evidence="2 3">NCTC10437</strain>
    </source>
</reference>
<dbReference type="EMBL" id="LR134356">
    <property type="protein sequence ID" value="VEG51885.1"/>
    <property type="molecule type" value="Genomic_DNA"/>
</dbReference>
<sequence>MSPNTEREDTVMNITTVATVAAGLSAALIGLAAPAAAAPTTGGDAFATISMLEAEGNRVIVNRLSDVPLDQAEVVSVHRGPEIHMTVMDERYDRTYQQTATGHVFYLDVR</sequence>
<dbReference type="KEGG" id="mauu:NCTC10437_00998"/>
<protein>
    <submittedName>
        <fullName evidence="2">Uncharacterized protein</fullName>
    </submittedName>
</protein>
<gene>
    <name evidence="2" type="ORF">NCTC10437_00998</name>
</gene>
<feature type="chain" id="PRO_5018761076" evidence="1">
    <location>
        <begin position="38"/>
        <end position="110"/>
    </location>
</feature>
<dbReference type="RefSeq" id="WP_048634975.1">
    <property type="nucleotide sequence ID" value="NZ_CVQQ01000025.1"/>
</dbReference>
<accession>A0A3S4VHZ2</accession>
<evidence type="ECO:0000313" key="2">
    <source>
        <dbReference type="EMBL" id="VEG51885.1"/>
    </source>
</evidence>
<organism evidence="2 3">
    <name type="scientific">Mycolicibacterium aurum</name>
    <name type="common">Mycobacterium aurum</name>
    <dbReference type="NCBI Taxonomy" id="1791"/>
    <lineage>
        <taxon>Bacteria</taxon>
        <taxon>Bacillati</taxon>
        <taxon>Actinomycetota</taxon>
        <taxon>Actinomycetes</taxon>
        <taxon>Mycobacteriales</taxon>
        <taxon>Mycobacteriaceae</taxon>
        <taxon>Mycolicibacterium</taxon>
    </lineage>
</organism>
<feature type="signal peptide" evidence="1">
    <location>
        <begin position="1"/>
        <end position="37"/>
    </location>
</feature>